<sequence length="115" mass="13571">MRLSPRQGFLVPLKGYKIPIRGYYTCNSESVVHSLKCPCGMIYVRQTSRLVRNREHKYSISTYDPHKKKIHSPVGKHFYLNKHSLATLRWMLLEEINIPHRGGHKKCLLLQREAW</sequence>
<gene>
    <name evidence="1" type="ORF">XELAEV_18047421mg</name>
</gene>
<name>A0A974H1J5_XENLA</name>
<proteinExistence type="predicted"/>
<dbReference type="EMBL" id="CM004483">
    <property type="protein sequence ID" value="OCT61398.1"/>
    <property type="molecule type" value="Genomic_DNA"/>
</dbReference>
<dbReference type="AlphaFoldDB" id="A0A974H1J5"/>
<evidence type="ECO:0000313" key="2">
    <source>
        <dbReference type="Proteomes" id="UP000694892"/>
    </source>
</evidence>
<dbReference type="Proteomes" id="UP000694892">
    <property type="component" value="Chromosome 9_10S"/>
</dbReference>
<organism evidence="1 2">
    <name type="scientific">Xenopus laevis</name>
    <name type="common">African clawed frog</name>
    <dbReference type="NCBI Taxonomy" id="8355"/>
    <lineage>
        <taxon>Eukaryota</taxon>
        <taxon>Metazoa</taxon>
        <taxon>Chordata</taxon>
        <taxon>Craniata</taxon>
        <taxon>Vertebrata</taxon>
        <taxon>Euteleostomi</taxon>
        <taxon>Amphibia</taxon>
        <taxon>Batrachia</taxon>
        <taxon>Anura</taxon>
        <taxon>Pipoidea</taxon>
        <taxon>Pipidae</taxon>
        <taxon>Xenopodinae</taxon>
        <taxon>Xenopus</taxon>
        <taxon>Xenopus</taxon>
    </lineage>
</organism>
<accession>A0A974H1J5</accession>
<reference evidence="2" key="1">
    <citation type="journal article" date="2016" name="Nature">
        <title>Genome evolution in the allotetraploid frog Xenopus laevis.</title>
        <authorList>
            <person name="Session A.M."/>
            <person name="Uno Y."/>
            <person name="Kwon T."/>
            <person name="Chapman J.A."/>
            <person name="Toyoda A."/>
            <person name="Takahashi S."/>
            <person name="Fukui A."/>
            <person name="Hikosaka A."/>
            <person name="Suzuki A."/>
            <person name="Kondo M."/>
            <person name="van Heeringen S.J."/>
            <person name="Quigley I."/>
            <person name="Heinz S."/>
            <person name="Ogino H."/>
            <person name="Ochi H."/>
            <person name="Hellsten U."/>
            <person name="Lyons J.B."/>
            <person name="Simakov O."/>
            <person name="Putnam N."/>
            <person name="Stites J."/>
            <person name="Kuroki Y."/>
            <person name="Tanaka T."/>
            <person name="Michiue T."/>
            <person name="Watanabe M."/>
            <person name="Bogdanovic O."/>
            <person name="Lister R."/>
            <person name="Georgiou G."/>
            <person name="Paranjpe S.S."/>
            <person name="van Kruijsbergen I."/>
            <person name="Shu S."/>
            <person name="Carlson J."/>
            <person name="Kinoshita T."/>
            <person name="Ohta Y."/>
            <person name="Mawaribuchi S."/>
            <person name="Jenkins J."/>
            <person name="Grimwood J."/>
            <person name="Schmutz J."/>
            <person name="Mitros T."/>
            <person name="Mozaffari S.V."/>
            <person name="Suzuki Y."/>
            <person name="Haramoto Y."/>
            <person name="Yamamoto T.S."/>
            <person name="Takagi C."/>
            <person name="Heald R."/>
            <person name="Miller K."/>
            <person name="Haudenschild C."/>
            <person name="Kitzman J."/>
            <person name="Nakayama T."/>
            <person name="Izutsu Y."/>
            <person name="Robert J."/>
            <person name="Fortriede J."/>
            <person name="Burns K."/>
            <person name="Lotay V."/>
            <person name="Karimi K."/>
            <person name="Yasuoka Y."/>
            <person name="Dichmann D.S."/>
            <person name="Flajnik M.F."/>
            <person name="Houston D.W."/>
            <person name="Shendure J."/>
            <person name="DuPasquier L."/>
            <person name="Vize P.D."/>
            <person name="Zorn A.M."/>
            <person name="Ito M."/>
            <person name="Marcotte E.M."/>
            <person name="Wallingford J.B."/>
            <person name="Ito Y."/>
            <person name="Asashima M."/>
            <person name="Ueno N."/>
            <person name="Matsuda Y."/>
            <person name="Veenstra G.J."/>
            <person name="Fujiyama A."/>
            <person name="Harland R.M."/>
            <person name="Taira M."/>
            <person name="Rokhsar D.S."/>
        </authorList>
    </citation>
    <scope>NUCLEOTIDE SEQUENCE [LARGE SCALE GENOMIC DNA]</scope>
    <source>
        <strain evidence="2">J</strain>
    </source>
</reference>
<protein>
    <submittedName>
        <fullName evidence="1">Uncharacterized protein</fullName>
    </submittedName>
</protein>
<evidence type="ECO:0000313" key="1">
    <source>
        <dbReference type="EMBL" id="OCT61398.1"/>
    </source>
</evidence>